<dbReference type="InterPro" id="IPR011989">
    <property type="entry name" value="ARM-like"/>
</dbReference>
<dbReference type="InterPro" id="IPR016024">
    <property type="entry name" value="ARM-type_fold"/>
</dbReference>
<dbReference type="GO" id="GO:0003729">
    <property type="term" value="F:mRNA binding"/>
    <property type="evidence" value="ECO:0007669"/>
    <property type="project" value="TreeGrafter"/>
</dbReference>
<dbReference type="PANTHER" id="PTHR12537:SF119">
    <property type="entry name" value="PUMILIO HOMOLOG 6, CHLOROPLASTIC"/>
    <property type="match status" value="1"/>
</dbReference>
<evidence type="ECO:0000313" key="7">
    <source>
        <dbReference type="Proteomes" id="UP001324115"/>
    </source>
</evidence>
<evidence type="ECO:0000259" key="5">
    <source>
        <dbReference type="PROSITE" id="PS50303"/>
    </source>
</evidence>
<dbReference type="PANTHER" id="PTHR12537">
    <property type="entry name" value="RNA BINDING PROTEIN PUMILIO-RELATED"/>
    <property type="match status" value="1"/>
</dbReference>
<accession>A0AAN7ID55</accession>
<dbReference type="PROSITE" id="PS50302">
    <property type="entry name" value="PUM"/>
    <property type="match status" value="1"/>
</dbReference>
<evidence type="ECO:0000313" key="6">
    <source>
        <dbReference type="EMBL" id="KAK4576244.1"/>
    </source>
</evidence>
<evidence type="ECO:0000256" key="1">
    <source>
        <dbReference type="ARBA" id="ARBA00022737"/>
    </source>
</evidence>
<sequence length="137" mass="15296">MVPSSSEPFDLGFVAMRSLHRVLSASPELNTFLAFLNTHVLERGKPYERSQIISKLSGHIVQLSQHKFASNVIKKCLEYGGPTKRELLIGEIFGHNEGTNNLLAEGLIGTFLQLQHLDGTAISGFGRYQLHQFLYPE</sequence>
<dbReference type="SMART" id="SM00025">
    <property type="entry name" value="Pumilio"/>
    <property type="match status" value="1"/>
</dbReference>
<dbReference type="AlphaFoldDB" id="A0AAN7ID55"/>
<proteinExistence type="predicted"/>
<evidence type="ECO:0000256" key="4">
    <source>
        <dbReference type="PROSITE-ProRule" id="PRU00317"/>
    </source>
</evidence>
<feature type="domain" description="PUM-HD" evidence="5">
    <location>
        <begin position="1"/>
        <end position="137"/>
    </location>
</feature>
<protein>
    <recommendedName>
        <fullName evidence="5">PUM-HD domain-containing protein</fullName>
    </recommendedName>
</protein>
<dbReference type="SUPFAM" id="SSF48371">
    <property type="entry name" value="ARM repeat"/>
    <property type="match status" value="1"/>
</dbReference>
<evidence type="ECO:0000256" key="2">
    <source>
        <dbReference type="ARBA" id="ARBA00022845"/>
    </source>
</evidence>
<evidence type="ECO:0000256" key="3">
    <source>
        <dbReference type="ARBA" id="ARBA00022884"/>
    </source>
</evidence>
<dbReference type="InterPro" id="IPR033133">
    <property type="entry name" value="PUM-HD"/>
</dbReference>
<dbReference type="EMBL" id="JAXUIC010000008">
    <property type="protein sequence ID" value="KAK4576244.1"/>
    <property type="molecule type" value="Genomic_DNA"/>
</dbReference>
<dbReference type="Pfam" id="PF00806">
    <property type="entry name" value="PUF"/>
    <property type="match status" value="1"/>
</dbReference>
<name>A0AAN7ID55_QUERU</name>
<dbReference type="GO" id="GO:0005737">
    <property type="term" value="C:cytoplasm"/>
    <property type="evidence" value="ECO:0007669"/>
    <property type="project" value="TreeGrafter"/>
</dbReference>
<keyword evidence="7" id="KW-1185">Reference proteome</keyword>
<dbReference type="InterPro" id="IPR001313">
    <property type="entry name" value="Pumilio_RNA-bd_rpt"/>
</dbReference>
<dbReference type="Proteomes" id="UP001324115">
    <property type="component" value="Unassembled WGS sequence"/>
</dbReference>
<dbReference type="GO" id="GO:0006417">
    <property type="term" value="P:regulation of translation"/>
    <property type="evidence" value="ECO:0007669"/>
    <property type="project" value="UniProtKB-KW"/>
</dbReference>
<feature type="repeat" description="Pumilio" evidence="4">
    <location>
        <begin position="55"/>
        <end position="90"/>
    </location>
</feature>
<organism evidence="6 7">
    <name type="scientific">Quercus rubra</name>
    <name type="common">Northern red oak</name>
    <name type="synonym">Quercus borealis</name>
    <dbReference type="NCBI Taxonomy" id="3512"/>
    <lineage>
        <taxon>Eukaryota</taxon>
        <taxon>Viridiplantae</taxon>
        <taxon>Streptophyta</taxon>
        <taxon>Embryophyta</taxon>
        <taxon>Tracheophyta</taxon>
        <taxon>Spermatophyta</taxon>
        <taxon>Magnoliopsida</taxon>
        <taxon>eudicotyledons</taxon>
        <taxon>Gunneridae</taxon>
        <taxon>Pentapetalae</taxon>
        <taxon>rosids</taxon>
        <taxon>fabids</taxon>
        <taxon>Fagales</taxon>
        <taxon>Fagaceae</taxon>
        <taxon>Quercus</taxon>
    </lineage>
</organism>
<keyword evidence="2" id="KW-0810">Translation regulation</keyword>
<gene>
    <name evidence="6" type="ORF">RGQ29_026979</name>
</gene>
<reference evidence="6 7" key="1">
    <citation type="journal article" date="2023" name="G3 (Bethesda)">
        <title>A haplotype-resolved chromosome-scale genome for Quercus rubra L. provides insights into the genetics of adaptive traits for red oak species.</title>
        <authorList>
            <person name="Kapoor B."/>
            <person name="Jenkins J."/>
            <person name="Schmutz J."/>
            <person name="Zhebentyayeva T."/>
            <person name="Kuelheim C."/>
            <person name="Coggeshall M."/>
            <person name="Heim C."/>
            <person name="Lasky J.R."/>
            <person name="Leites L."/>
            <person name="Islam-Faridi N."/>
            <person name="Romero-Severson J."/>
            <person name="DeLeo V.L."/>
            <person name="Lucas S.M."/>
            <person name="Lazic D."/>
            <person name="Gailing O."/>
            <person name="Carlson J."/>
            <person name="Staton M."/>
        </authorList>
    </citation>
    <scope>NUCLEOTIDE SEQUENCE [LARGE SCALE GENOMIC DNA]</scope>
    <source>
        <strain evidence="6">Pseudo-F2</strain>
    </source>
</reference>
<comment type="caution">
    <text evidence="6">The sequence shown here is derived from an EMBL/GenBank/DDBJ whole genome shotgun (WGS) entry which is preliminary data.</text>
</comment>
<dbReference type="Gene3D" id="1.25.10.10">
    <property type="entry name" value="Leucine-rich Repeat Variant"/>
    <property type="match status" value="1"/>
</dbReference>
<keyword evidence="3" id="KW-0694">RNA-binding</keyword>
<keyword evidence="1" id="KW-0677">Repeat</keyword>
<dbReference type="PROSITE" id="PS50303">
    <property type="entry name" value="PUM_HD"/>
    <property type="match status" value="1"/>
</dbReference>